<feature type="region of interest" description="Disordered" evidence="1">
    <location>
        <begin position="163"/>
        <end position="273"/>
    </location>
</feature>
<feature type="compositionally biased region" description="Low complexity" evidence="1">
    <location>
        <begin position="646"/>
        <end position="659"/>
    </location>
</feature>
<feature type="region of interest" description="Disordered" evidence="1">
    <location>
        <begin position="419"/>
        <end position="469"/>
    </location>
</feature>
<reference evidence="2" key="1">
    <citation type="journal article" date="2020" name="Fungal Divers.">
        <title>Resolving the Mortierellaceae phylogeny through synthesis of multi-gene phylogenetics and phylogenomics.</title>
        <authorList>
            <person name="Vandepol N."/>
            <person name="Liber J."/>
            <person name="Desiro A."/>
            <person name="Na H."/>
            <person name="Kennedy M."/>
            <person name="Barry K."/>
            <person name="Grigoriev I.V."/>
            <person name="Miller A.N."/>
            <person name="O'Donnell K."/>
            <person name="Stajich J.E."/>
            <person name="Bonito G."/>
        </authorList>
    </citation>
    <scope>NUCLEOTIDE SEQUENCE</scope>
    <source>
        <strain evidence="2">CK1249</strain>
    </source>
</reference>
<feature type="compositionally biased region" description="Polar residues" evidence="1">
    <location>
        <begin position="378"/>
        <end position="399"/>
    </location>
</feature>
<feature type="compositionally biased region" description="Polar residues" evidence="1">
    <location>
        <begin position="509"/>
        <end position="519"/>
    </location>
</feature>
<feature type="compositionally biased region" description="Low complexity" evidence="1">
    <location>
        <begin position="729"/>
        <end position="746"/>
    </location>
</feature>
<feature type="region of interest" description="Disordered" evidence="1">
    <location>
        <begin position="82"/>
        <end position="147"/>
    </location>
</feature>
<organism evidence="2 3">
    <name type="scientific">Mortierella alpina</name>
    <name type="common">Oleaginous fungus</name>
    <name type="synonym">Mortierella renispora</name>
    <dbReference type="NCBI Taxonomy" id="64518"/>
    <lineage>
        <taxon>Eukaryota</taxon>
        <taxon>Fungi</taxon>
        <taxon>Fungi incertae sedis</taxon>
        <taxon>Mucoromycota</taxon>
        <taxon>Mortierellomycotina</taxon>
        <taxon>Mortierellomycetes</taxon>
        <taxon>Mortierellales</taxon>
        <taxon>Mortierellaceae</taxon>
        <taxon>Mortierella</taxon>
    </lineage>
</organism>
<comment type="caution">
    <text evidence="2">The sequence shown here is derived from an EMBL/GenBank/DDBJ whole genome shotgun (WGS) entry which is preliminary data.</text>
</comment>
<feature type="compositionally biased region" description="Low complexity" evidence="1">
    <location>
        <begin position="326"/>
        <end position="359"/>
    </location>
</feature>
<feature type="compositionally biased region" description="Polar residues" evidence="1">
    <location>
        <begin position="184"/>
        <end position="199"/>
    </location>
</feature>
<gene>
    <name evidence="2" type="ORF">BGZ70_003749</name>
</gene>
<feature type="compositionally biased region" description="Polar residues" evidence="1">
    <location>
        <begin position="313"/>
        <end position="325"/>
    </location>
</feature>
<name>A0A9P6LVL0_MORAP</name>
<feature type="compositionally biased region" description="Polar residues" evidence="1">
    <location>
        <begin position="208"/>
        <end position="230"/>
    </location>
</feature>
<feature type="compositionally biased region" description="Basic and acidic residues" evidence="1">
    <location>
        <begin position="710"/>
        <end position="728"/>
    </location>
</feature>
<feature type="compositionally biased region" description="Low complexity" evidence="1">
    <location>
        <begin position="98"/>
        <end position="110"/>
    </location>
</feature>
<feature type="compositionally biased region" description="Polar residues" evidence="1">
    <location>
        <begin position="541"/>
        <end position="552"/>
    </location>
</feature>
<feature type="compositionally biased region" description="Polar residues" evidence="1">
    <location>
        <begin position="293"/>
        <end position="306"/>
    </location>
</feature>
<feature type="compositionally biased region" description="Basic and acidic residues" evidence="1">
    <location>
        <begin position="558"/>
        <end position="575"/>
    </location>
</feature>
<keyword evidence="3" id="KW-1185">Reference proteome</keyword>
<feature type="region of interest" description="Disordered" evidence="1">
    <location>
        <begin position="289"/>
        <end position="407"/>
    </location>
</feature>
<dbReference type="AlphaFoldDB" id="A0A9P6LVL0"/>
<dbReference type="Proteomes" id="UP000738359">
    <property type="component" value="Unassembled WGS sequence"/>
</dbReference>
<accession>A0A9P6LVL0</accession>
<proteinExistence type="predicted"/>
<dbReference type="EMBL" id="JAAAHY010002059">
    <property type="protein sequence ID" value="KAF9945537.1"/>
    <property type="molecule type" value="Genomic_DNA"/>
</dbReference>
<evidence type="ECO:0000313" key="3">
    <source>
        <dbReference type="Proteomes" id="UP000738359"/>
    </source>
</evidence>
<evidence type="ECO:0000256" key="1">
    <source>
        <dbReference type="SAM" id="MobiDB-lite"/>
    </source>
</evidence>
<feature type="compositionally biased region" description="Low complexity" evidence="1">
    <location>
        <begin position="163"/>
        <end position="183"/>
    </location>
</feature>
<protein>
    <submittedName>
        <fullName evidence="2">Uncharacterized protein</fullName>
    </submittedName>
</protein>
<sequence>MTMVTASPSSQAAEALLSRARLLSSNAYERTRSATPTAFAEGEDLVSGSSSLHARTSSSPSLSPIALSTASLHQRHRSSFNDFIRDHNKRRSSVQRLSSGSASSTKAAAQSEHDGSSAASAGMNAVRDEKGSGSQDLQSAEGPVTPPAMTTVVVVEPSTNKLLSTLSSSSSSSTATPLTPSTSDQSSVDGRNTGAQTLAPSACPTPESPNDSSHILTISTRPRASTMESTTDNRENSPRTPLAEGVQPGFATSTLSPVDQHRKHRSEIGSSGSGLVLGILEVLRDGEKVSVPLQRTPSTPKLTFSGPSEPKTEPSQLDHASQPEQSTVSLVSAAPTSTAPTSPTHDTPAPLPASNPAAPVKGSLTVDTAFLNRKTRSESVSTQGSVESCPSPQAPSPSVKQGRRSSKLFGKLVPKFLQTSFSPSNTTSSPRSALPASSSPLSALTTRPGRSASFAGGSSSSMVAGKGLSSGIGSIAEETTDKASALPRLPLTLPSLPASVLESDEDWLSPSSSKIQESVHTAPPATPSTCDPTLNKALEHTTASPIQEQRMQQPIFDYKVEVDYGHEPESEKEESTQEQGNVDGHGFSNGMSTTHEREEPASSPYTIDENCDDDFFLNSVLRKKSRPQSPPMLSTGSEAWSAGRTPSLSNSSSSSGSPSPTSPMAPTFGYASTPLSASPVVHSLQYHHYQQQQQQQPHRSNTYPSSHIHPGMDEKRSRLRDAVGEWRRSANASSGSMHSASGSYSSPTVPALAL</sequence>
<feature type="compositionally biased region" description="Low complexity" evidence="1">
    <location>
        <begin position="686"/>
        <end position="696"/>
    </location>
</feature>
<evidence type="ECO:0000313" key="2">
    <source>
        <dbReference type="EMBL" id="KAF9945537.1"/>
    </source>
</evidence>
<feature type="compositionally biased region" description="Low complexity" evidence="1">
    <location>
        <begin position="419"/>
        <end position="467"/>
    </location>
</feature>
<feature type="region of interest" description="Disordered" evidence="1">
    <location>
        <begin position="502"/>
        <end position="754"/>
    </location>
</feature>
<dbReference type="OrthoDB" id="2442564at2759"/>